<dbReference type="InterPro" id="IPR013783">
    <property type="entry name" value="Ig-like_fold"/>
</dbReference>
<dbReference type="AlphaFoldDB" id="A0AAT9FM48"/>
<dbReference type="SUPFAM" id="SSF51126">
    <property type="entry name" value="Pectin lyase-like"/>
    <property type="match status" value="1"/>
</dbReference>
<dbReference type="EMBL" id="AP026866">
    <property type="protein sequence ID" value="BDS07032.1"/>
    <property type="molecule type" value="Genomic_DNA"/>
</dbReference>
<dbReference type="GO" id="GO:0016020">
    <property type="term" value="C:membrane"/>
    <property type="evidence" value="ECO:0007669"/>
    <property type="project" value="InterPro"/>
</dbReference>
<accession>A0AAT9FM48</accession>
<dbReference type="KEGG" id="osu:NT6N_20720"/>
<dbReference type="InterPro" id="IPR011050">
    <property type="entry name" value="Pectin_lyase_fold/virulence"/>
</dbReference>
<proteinExistence type="predicted"/>
<dbReference type="Gene3D" id="2.160.20.10">
    <property type="entry name" value="Single-stranded right-handed beta-helix, Pectin lyase-like"/>
    <property type="match status" value="1"/>
</dbReference>
<evidence type="ECO:0000256" key="4">
    <source>
        <dbReference type="SAM" id="MobiDB-lite"/>
    </source>
</evidence>
<dbReference type="SUPFAM" id="SSF49313">
    <property type="entry name" value="Cadherin-like"/>
    <property type="match status" value="1"/>
</dbReference>
<gene>
    <name evidence="6" type="ORF">NT6N_20720</name>
</gene>
<keyword evidence="3" id="KW-0732">Signal</keyword>
<evidence type="ECO:0000259" key="5">
    <source>
        <dbReference type="Pfam" id="PF24517"/>
    </source>
</evidence>
<evidence type="ECO:0000256" key="1">
    <source>
        <dbReference type="ARBA" id="ARBA00004613"/>
    </source>
</evidence>
<dbReference type="Gene3D" id="2.60.40.10">
    <property type="entry name" value="Immunoglobulins"/>
    <property type="match status" value="1"/>
</dbReference>
<reference evidence="6" key="1">
    <citation type="submission" date="2024-07" db="EMBL/GenBank/DDBJ databases">
        <title>Complete genome sequence of Verrucomicrobiaceae bacterium NT6N.</title>
        <authorList>
            <person name="Huang C."/>
            <person name="Takami H."/>
            <person name="Hamasaki K."/>
        </authorList>
    </citation>
    <scope>NUCLEOTIDE SEQUENCE</scope>
    <source>
        <strain evidence="6">NT6N</strain>
    </source>
</reference>
<evidence type="ECO:0000313" key="6">
    <source>
        <dbReference type="EMBL" id="BDS07032.1"/>
    </source>
</evidence>
<organism evidence="6">
    <name type="scientific">Oceaniferula spumae</name>
    <dbReference type="NCBI Taxonomy" id="2979115"/>
    <lineage>
        <taxon>Bacteria</taxon>
        <taxon>Pseudomonadati</taxon>
        <taxon>Verrucomicrobiota</taxon>
        <taxon>Verrucomicrobiia</taxon>
        <taxon>Verrucomicrobiales</taxon>
        <taxon>Verrucomicrobiaceae</taxon>
        <taxon>Oceaniferula</taxon>
    </lineage>
</organism>
<sequence>MMPLAEANHPNIPLEQDTDGDLQFDRVDPDDDDDGRPDNEDFAPLDENIQDPPLLTEVITAHADAGIRSNNSTSNYGSDAFIQMRGSNRKAYLAFQVNVPGVIEASRLSIYRLDEPDALPVFTLPQGNPAALWDEEEITWDNAPNGLLQDLSASIPAGAANSRSEVALPSMPPNPATVSYVLEESDDSGVQEIATREAGASQAPRLEVDYRPDPDLRLIVQYNTNVRPNINGSGPQISFQLSQAPTHPVYVPLALTDTDSAKLVDGSDAPVSLLIFDAGNWNTPVVLTLKGMNDGGSYQGPLPLTLQLLPLHSEDPAFSGNNPLDEDFEIDTLSLPTLVDQTIAVGSPWELDIAATPGVNDPDVVFEVVEGPVGLHITEGGGLLSMRPTTDQIGTHTVTIRYSDSNGGSITKTINLEIIAGGGNPSGLYVSPNTGSDTTGDGSAGNPYATIPAALVVATPGDSVFVRGGRYEMSLTRIENVAGTEANPILIRPLPGERVTFDFADSICFDFEDTADWIELREFEIDGGTDAIDHWEALARSWWDLDKELPGGGIAVHVDGTHITIKECVIHDCFQKGVNIEYARYVTVRNNVIYNIGHASLSGGHGIMRKWAEANFEDPGNPLYDPAETDETGSGTGYGLGGFRYRWDLHGNLIFGVEQRIYSWVNTKPQSVFILDEGKSVLIDLTTDQNMAARIAHNVLAYGAIDHIRLKPTPNLEVHHNAIYGNWAQELADGITEKGSVSGMPGMHLWRNAVMTGPGHYDYDLVQTYSPGTDYTTNNGAGTLYLADNVHAGGGENRDGLTGITDLGAATQLFVDADGGDFYPGPAMPANTGPSTNHLDKLYELVNDWGVRVRGTGWEHDHRRMVESILANKESHFPGNFINPVFGPTQYSGEEDHFSIYFEVVDNDWHGSSSDAYGTFQIILHKEYSDWFLAANPSFHPDNHDYGGGGAAKRRAIDDTTVTWGSRTLAVDFTPTASQTQWMNIGGTTVHKQYHQIEVLSGNDAFGDPLTATLGGTLEVSLVDSFVPQIGDRFVLVKAPSINGSFATTNLPTLPAGRTWLVEQTSTEYALVVTTDGSLLIDDWRTVAGLAADGSEDWIDANGDGFPNVFSFVFNLDNHDDPSVALIDRNPLGVVAADPTPAAGAPDGTWTFTYTRLIDPTGNGLAIVEQLSTDLSQWDPVTDLTEGVDYERNVTGIDADYEQVALTFPIMPQRQFIRLQVNTIP</sequence>
<evidence type="ECO:0000256" key="2">
    <source>
        <dbReference type="ARBA" id="ARBA00022525"/>
    </source>
</evidence>
<dbReference type="GO" id="GO:0005576">
    <property type="term" value="C:extracellular region"/>
    <property type="evidence" value="ECO:0007669"/>
    <property type="project" value="UniProtKB-SubCell"/>
</dbReference>
<keyword evidence="2" id="KW-0964">Secreted</keyword>
<feature type="domain" description="Carbohydrate-binding module family 96" evidence="5">
    <location>
        <begin position="59"/>
        <end position="208"/>
    </location>
</feature>
<protein>
    <recommendedName>
        <fullName evidence="5">Carbohydrate-binding module family 96 domain-containing protein</fullName>
    </recommendedName>
</protein>
<comment type="subcellular location">
    <subcellularLocation>
        <location evidence="1">Secreted</location>
    </subcellularLocation>
</comment>
<dbReference type="InterPro" id="IPR055372">
    <property type="entry name" value="CBM96"/>
</dbReference>
<dbReference type="InterPro" id="IPR015919">
    <property type="entry name" value="Cadherin-like_sf"/>
</dbReference>
<dbReference type="Pfam" id="PF24517">
    <property type="entry name" value="CBM96"/>
    <property type="match status" value="1"/>
</dbReference>
<evidence type="ECO:0000256" key="3">
    <source>
        <dbReference type="ARBA" id="ARBA00022729"/>
    </source>
</evidence>
<dbReference type="GO" id="GO:0005509">
    <property type="term" value="F:calcium ion binding"/>
    <property type="evidence" value="ECO:0007669"/>
    <property type="project" value="InterPro"/>
</dbReference>
<feature type="compositionally biased region" description="Acidic residues" evidence="4">
    <location>
        <begin position="16"/>
        <end position="44"/>
    </location>
</feature>
<dbReference type="InterPro" id="IPR012334">
    <property type="entry name" value="Pectin_lyas_fold"/>
</dbReference>
<name>A0AAT9FM48_9BACT</name>
<feature type="region of interest" description="Disordered" evidence="4">
    <location>
        <begin position="1"/>
        <end position="50"/>
    </location>
</feature>